<keyword evidence="2" id="KW-1185">Reference proteome</keyword>
<feature type="non-terminal residue" evidence="1">
    <location>
        <position position="1"/>
    </location>
</feature>
<organism evidence="1 2">
    <name type="scientific">Candidatus Magnetobacterium casense</name>
    <dbReference type="NCBI Taxonomy" id="1455061"/>
    <lineage>
        <taxon>Bacteria</taxon>
        <taxon>Pseudomonadati</taxon>
        <taxon>Nitrospirota</taxon>
        <taxon>Thermodesulfovibrionia</taxon>
        <taxon>Thermodesulfovibrionales</taxon>
        <taxon>Candidatus Magnetobacteriaceae</taxon>
        <taxon>Candidatus Magnetobacterium</taxon>
    </lineage>
</organism>
<evidence type="ECO:0000313" key="1">
    <source>
        <dbReference type="EMBL" id="MBV6343587.1"/>
    </source>
</evidence>
<name>A0ABS6S413_9BACT</name>
<reference evidence="1 2" key="1">
    <citation type="journal article" date="2020" name="J Geophys Res Biogeosci">
        <title>Magnetotaxis as an Adaptation to Enable Bacterial Shuttling of Microbial Sulfur and Sulfur Cycling Across Aquatic Oxic#Anoxic Interfaces.</title>
        <authorList>
            <person name="Li J."/>
            <person name="Liu P."/>
            <person name="Wang J."/>
            <person name="Roberts A.P."/>
            <person name="Pan Y."/>
        </authorList>
    </citation>
    <scope>NUCLEOTIDE SEQUENCE [LARGE SCALE GENOMIC DNA]</scope>
    <source>
        <strain evidence="1 2">MYR-1_YQ</strain>
    </source>
</reference>
<evidence type="ECO:0000313" key="2">
    <source>
        <dbReference type="Proteomes" id="UP001196980"/>
    </source>
</evidence>
<dbReference type="EMBL" id="JABXWD010000679">
    <property type="protein sequence ID" value="MBV6343587.1"/>
    <property type="molecule type" value="Genomic_DNA"/>
</dbReference>
<sequence>LNSTNGTNLTSEDLFCWNQSTSDPDGDPVTNYYNWYRDGAFLDVPGTFPGITNESSTRILLHLNNDSSVGENSTLAYDYSGNQNASIINTTWNCTDARIGRCALQFNGTRGSYANMSVASGSPATIEFWFKPFSTANTYIVIYSELDGGASLSNAVLISGGSFYAYAWTPGYTTGPAVQANKWYHIALVADTLNYTFYVNGVSYGTKTGGIYGGGNKYLIGYNSVPTDLNGLIDEFSIYNRTLSPDEVLDHYMKGSNTTNNTLPGYYIRKGEVLSCNVTPYDGMSYGVSLGSSNLTIRNTPPVVNLSYPPNATSGYNSPLTLNWTVSDTDSDIQSAYQIMIDNDTDFSSPEINITNSTNQTRHTATLGPSLYYWKVRANDTDTGGSNWSEWSETWQFQTNSPPTHTNPILNSTNGTNLTSEDLFCWNQSTSDPDGDPVTNYYNWY</sequence>
<protein>
    <submittedName>
        <fullName evidence="1">LamG domain-containing protein</fullName>
    </submittedName>
</protein>
<gene>
    <name evidence="1" type="ORF">HWQ67_18630</name>
</gene>
<dbReference type="Pfam" id="PF25788">
    <property type="entry name" value="Ig_Rha78A_N"/>
    <property type="match status" value="1"/>
</dbReference>
<proteinExistence type="predicted"/>
<dbReference type="Proteomes" id="UP001196980">
    <property type="component" value="Unassembled WGS sequence"/>
</dbReference>
<accession>A0ABS6S413</accession>
<feature type="non-terminal residue" evidence="1">
    <location>
        <position position="445"/>
    </location>
</feature>
<dbReference type="Pfam" id="PF13385">
    <property type="entry name" value="Laminin_G_3"/>
    <property type="match status" value="1"/>
</dbReference>
<dbReference type="RefSeq" id="WP_218254205.1">
    <property type="nucleotide sequence ID" value="NZ_JABXWD010000679.1"/>
</dbReference>
<comment type="caution">
    <text evidence="1">The sequence shown here is derived from an EMBL/GenBank/DDBJ whole genome shotgun (WGS) entry which is preliminary data.</text>
</comment>